<dbReference type="InterPro" id="IPR021512">
    <property type="entry name" value="DUF3173"/>
</dbReference>
<accession>A0A7X1DPS9</accession>
<gene>
    <name evidence="1" type="ORF">HBP98_02665</name>
</gene>
<organism evidence="1 2">
    <name type="scientific">Listeria booriae</name>
    <dbReference type="NCBI Taxonomy" id="1552123"/>
    <lineage>
        <taxon>Bacteria</taxon>
        <taxon>Bacillati</taxon>
        <taxon>Bacillota</taxon>
        <taxon>Bacilli</taxon>
        <taxon>Bacillales</taxon>
        <taxon>Listeriaceae</taxon>
        <taxon>Listeria</taxon>
    </lineage>
</organism>
<name>A0A7X1DPS9_9LIST</name>
<sequence length="73" mass="8209">MNTITRADLIKMGYGPSVSRNIIKHAKEKLVNDGFFYYDNPRLGRVPLSVVEEILGLNLKFNIHFAKDSATIG</sequence>
<proteinExistence type="predicted"/>
<evidence type="ECO:0000313" key="2">
    <source>
        <dbReference type="Proteomes" id="UP000546244"/>
    </source>
</evidence>
<dbReference type="Pfam" id="PF11372">
    <property type="entry name" value="DUF3173"/>
    <property type="match status" value="1"/>
</dbReference>
<evidence type="ECO:0000313" key="1">
    <source>
        <dbReference type="EMBL" id="MBC2370901.1"/>
    </source>
</evidence>
<dbReference type="AlphaFoldDB" id="A0A7X1DPS9"/>
<dbReference type="RefSeq" id="WP_185368245.1">
    <property type="nucleotide sequence ID" value="NZ_JAARMV010000001.1"/>
</dbReference>
<dbReference type="Proteomes" id="UP000546244">
    <property type="component" value="Unassembled WGS sequence"/>
</dbReference>
<protein>
    <submittedName>
        <fullName evidence="1">DUF3173 family protein</fullName>
    </submittedName>
</protein>
<reference evidence="1 2" key="1">
    <citation type="submission" date="2020-03" db="EMBL/GenBank/DDBJ databases">
        <title>Soil Listeria distribution.</title>
        <authorList>
            <person name="Liao J."/>
            <person name="Wiedmann M."/>
        </authorList>
    </citation>
    <scope>NUCLEOTIDE SEQUENCE [LARGE SCALE GENOMIC DNA]</scope>
    <source>
        <strain evidence="1 2">FSL L7-1850</strain>
    </source>
</reference>
<dbReference type="EMBL" id="JAARMV010000001">
    <property type="protein sequence ID" value="MBC2370901.1"/>
    <property type="molecule type" value="Genomic_DNA"/>
</dbReference>
<comment type="caution">
    <text evidence="1">The sequence shown here is derived from an EMBL/GenBank/DDBJ whole genome shotgun (WGS) entry which is preliminary data.</text>
</comment>